<protein>
    <recommendedName>
        <fullName evidence="1">CNH domain-containing protein</fullName>
    </recommendedName>
</protein>
<evidence type="ECO:0000313" key="3">
    <source>
        <dbReference type="Proteomes" id="UP000005220"/>
    </source>
</evidence>
<dbReference type="InterPro" id="IPR001180">
    <property type="entry name" value="CNH_dom"/>
</dbReference>
<feature type="domain" description="CNH" evidence="1">
    <location>
        <begin position="20"/>
        <end position="303"/>
    </location>
</feature>
<dbReference type="KEGG" id="kaf:KAFR_0A08160"/>
<dbReference type="STRING" id="1071382.H2APF0"/>
<dbReference type="GO" id="GO:0000329">
    <property type="term" value="C:fungal-type vacuole membrane"/>
    <property type="evidence" value="ECO:0007669"/>
    <property type="project" value="TreeGrafter"/>
</dbReference>
<dbReference type="PANTHER" id="PTHR12894:SF28">
    <property type="entry name" value="VACUOLAR PROTEIN SORTING-ASSOCIATED PROTEIN 3"/>
    <property type="match status" value="1"/>
</dbReference>
<dbReference type="GO" id="GO:0034058">
    <property type="term" value="P:endosomal vesicle fusion"/>
    <property type="evidence" value="ECO:0007669"/>
    <property type="project" value="TreeGrafter"/>
</dbReference>
<dbReference type="InterPro" id="IPR032914">
    <property type="entry name" value="Vam6/VPS39/TRAP1"/>
</dbReference>
<dbReference type="InParanoid" id="H2APF0"/>
<sequence length="883" mass="103504">MNGGNASFLRFPIISSLPEDLKISTIESYENHIYIGTEDGELIHYFEIESKEYIMISRIKFDEDCDKRIDKIILLLDIERAIVQCDGQIVLFLLPEFAPMPNTTRLSQINDVVLFKKNRKHKSYRILLFMDDCLKMLKLKATSNLEVTNTFTHFRNIKHGVPHENILMVSKSSSYEIINLTNPNNTIPLFRISEQDNTDLEPIILDLNGEDQFLVCSGGGSLEDNSMALIVNHQGDIVQGTNILEHYPKHLIVNFPFLLVEYYHTTEIKIYNISDKGTDDDNNLEQIIQSTNEGDLKIFQTTNNFRNSLINEEKSKYIVNKLRMAPLDESISDSNIRVETELRYIDELYRNGISTSILLNDANSLFGLLKEPIFTKVNHFNESGISEIKNYLDNCREFQGTRITKFDKLQERYLILLYLLLLLLHCKEIDREIIETWCTYSGKIDINILFFLFDMSLHTELMVFNGLRELTLNLKSLKLVHKCENENFIFIILTIVKEKIRKESLPVDTIKTIDINYFMGKKQLEGPNFLENFSVDEYSDESLDNIIKWLLTEEANHKEEALLKIYDRKNMPWESLEILRRNKYKPETVINILEFLKLNFEKLLRSKNYNKETLLEDLVQIIKNSPENEIIKQCLQLSKKGDISLDELLSKFSGDETHIKVLLLEQLGTQKTKDMEFLTRYYIMKLCELFTSTTLNDLLTSFTKEYKDNLSYEKIKLKEFLCIKMKNNLDFEEFLEYYNKILGQLGKNEQQSRIIPIINIELEKIDKDGILKILLYDYGTADEELRFDTALLYNDFQEVEKLTNKNNFLIVFKKYCNELKSIELMKKLMGANMITITKNREILLQVFKEIPRDLKLIRLQSILLNVTKELYLGREELEIKKLC</sequence>
<gene>
    <name evidence="2" type="primary">KAFR0A08160</name>
    <name evidence="2" type="ORF">KAFR_0A08160</name>
</gene>
<evidence type="ECO:0000259" key="1">
    <source>
        <dbReference type="PROSITE" id="PS50219"/>
    </source>
</evidence>
<dbReference type="eggNOG" id="KOG2063">
    <property type="taxonomic scope" value="Eukaryota"/>
</dbReference>
<dbReference type="GeneID" id="13886128"/>
<organism evidence="2 3">
    <name type="scientific">Kazachstania africana (strain ATCC 22294 / BCRC 22015 / CBS 2517 / CECT 1963 / NBRC 1671 / NRRL Y-8276)</name>
    <name type="common">Yeast</name>
    <name type="synonym">Kluyveromyces africanus</name>
    <dbReference type="NCBI Taxonomy" id="1071382"/>
    <lineage>
        <taxon>Eukaryota</taxon>
        <taxon>Fungi</taxon>
        <taxon>Dikarya</taxon>
        <taxon>Ascomycota</taxon>
        <taxon>Saccharomycotina</taxon>
        <taxon>Saccharomycetes</taxon>
        <taxon>Saccharomycetales</taxon>
        <taxon>Saccharomycetaceae</taxon>
        <taxon>Kazachstania</taxon>
    </lineage>
</organism>
<proteinExistence type="predicted"/>
<dbReference type="RefSeq" id="XP_003955385.1">
    <property type="nucleotide sequence ID" value="XM_003955336.1"/>
</dbReference>
<dbReference type="Proteomes" id="UP000005220">
    <property type="component" value="Chromosome 1"/>
</dbReference>
<dbReference type="OrthoDB" id="5325112at2759"/>
<dbReference type="AlphaFoldDB" id="H2APF0"/>
<keyword evidence="3" id="KW-1185">Reference proteome</keyword>
<reference evidence="2 3" key="1">
    <citation type="journal article" date="2011" name="Proc. Natl. Acad. Sci. U.S.A.">
        <title>Evolutionary erosion of yeast sex chromosomes by mating-type switching accidents.</title>
        <authorList>
            <person name="Gordon J.L."/>
            <person name="Armisen D."/>
            <person name="Proux-Wera E."/>
            <person name="Oheigeartaigh S.S."/>
            <person name="Byrne K.P."/>
            <person name="Wolfe K.H."/>
        </authorList>
    </citation>
    <scope>NUCLEOTIDE SEQUENCE [LARGE SCALE GENOMIC DNA]</scope>
    <source>
        <strain evidence="3">ATCC 22294 / BCRC 22015 / CBS 2517 / CECT 1963 / NBRC 1671 / NRRL Y-8276</strain>
    </source>
</reference>
<accession>H2APF0</accession>
<dbReference type="PROSITE" id="PS50219">
    <property type="entry name" value="CNH"/>
    <property type="match status" value="1"/>
</dbReference>
<dbReference type="PANTHER" id="PTHR12894">
    <property type="entry name" value="CNH DOMAIN CONTAINING"/>
    <property type="match status" value="1"/>
</dbReference>
<dbReference type="EMBL" id="HE650821">
    <property type="protein sequence ID" value="CCF56250.1"/>
    <property type="molecule type" value="Genomic_DNA"/>
</dbReference>
<dbReference type="HOGENOM" id="CLU_005205_0_0_1"/>
<dbReference type="FunCoup" id="H2APF0">
    <property type="interactions" value="93"/>
</dbReference>
<evidence type="ECO:0000313" key="2">
    <source>
        <dbReference type="EMBL" id="CCF56250.1"/>
    </source>
</evidence>
<name>H2APF0_KAZAF</name>
<dbReference type="GO" id="GO:0006914">
    <property type="term" value="P:autophagy"/>
    <property type="evidence" value="ECO:0007669"/>
    <property type="project" value="TreeGrafter"/>
</dbReference>